<dbReference type="CDD" id="cd05387">
    <property type="entry name" value="BY-kinase"/>
    <property type="match status" value="1"/>
</dbReference>
<dbReference type="STRING" id="1266925.GCA_000619905_01889"/>
<evidence type="ECO:0000313" key="3">
    <source>
        <dbReference type="EMBL" id="SFN75866.1"/>
    </source>
</evidence>
<dbReference type="NCBIfam" id="TIGR03029">
    <property type="entry name" value="EpsG"/>
    <property type="match status" value="1"/>
</dbReference>
<dbReference type="Gene3D" id="1.10.40.70">
    <property type="match status" value="1"/>
</dbReference>
<dbReference type="InterPro" id="IPR005702">
    <property type="entry name" value="Wzc-like_C"/>
</dbReference>
<dbReference type="NCBIfam" id="TIGR01007">
    <property type="entry name" value="eps_fam"/>
    <property type="match status" value="1"/>
</dbReference>
<dbReference type="GO" id="GO:0005524">
    <property type="term" value="F:ATP binding"/>
    <property type="evidence" value="ECO:0007669"/>
    <property type="project" value="UniProtKB-KW"/>
</dbReference>
<evidence type="ECO:0000256" key="2">
    <source>
        <dbReference type="ARBA" id="ARBA00022840"/>
    </source>
</evidence>
<keyword evidence="1" id="KW-0547">Nucleotide-binding</keyword>
<dbReference type="InterPro" id="IPR017479">
    <property type="entry name" value="Tyr_kinase_chain_length_EpsG"/>
</dbReference>
<gene>
    <name evidence="3" type="ORF">SAMN05216386_1735</name>
</gene>
<dbReference type="InterPro" id="IPR037257">
    <property type="entry name" value="T2SS_E_N_sf"/>
</dbReference>
<keyword evidence="3" id="KW-0418">Kinase</keyword>
<dbReference type="SUPFAM" id="SSF52540">
    <property type="entry name" value="P-loop containing nucleoside triphosphate hydrolases"/>
    <property type="match status" value="1"/>
</dbReference>
<proteinExistence type="predicted"/>
<name>A0A1I5BML8_9PROT</name>
<dbReference type="GO" id="GO:0005886">
    <property type="term" value="C:plasma membrane"/>
    <property type="evidence" value="ECO:0007669"/>
    <property type="project" value="TreeGrafter"/>
</dbReference>
<sequence>MNPVSASFQAFKRNQTARPGDPSIYGKSQITGAGGSIGAILVDTGRLSAENVEHILRLQIERGKRFGETAIDLGLLAEDDVRFALSRQFNTLYLPAGDDSLDYQLVAAYKPFSPVVEKLRALRSQLMLRWFGAEAGLNSLAILSPGSGEGRSFIAANLAIVFSQLGKRTLLLDANLRKPRQHELFKLGNNAGLSGVLAGRVGIEAIARVPSLLGLSILPAGAVPPNPQELVGRAGFSELMQTLSREFDVVIVDTPAAREYGEAQIIAARASAALIVARKDRTSMPDTTELAKSLQQTGTTPVGCVLNDF</sequence>
<dbReference type="PANTHER" id="PTHR32309:SF13">
    <property type="entry name" value="FERRIC ENTEROBACTIN TRANSPORT PROTEIN FEPE"/>
    <property type="match status" value="1"/>
</dbReference>
<keyword evidence="2" id="KW-0067">ATP-binding</keyword>
<evidence type="ECO:0000313" key="4">
    <source>
        <dbReference type="Proteomes" id="UP000183107"/>
    </source>
</evidence>
<accession>A0A1I5BML8</accession>
<reference evidence="4" key="1">
    <citation type="submission" date="2016-10" db="EMBL/GenBank/DDBJ databases">
        <authorList>
            <person name="Varghese N."/>
        </authorList>
    </citation>
    <scope>NUCLEOTIDE SEQUENCE [LARGE SCALE GENOMIC DNA]</scope>
    <source>
        <strain evidence="4">Nsp8</strain>
    </source>
</reference>
<dbReference type="Gene3D" id="3.40.50.300">
    <property type="entry name" value="P-loop containing nucleotide triphosphate hydrolases"/>
    <property type="match status" value="1"/>
</dbReference>
<protein>
    <submittedName>
        <fullName evidence="3">Chain length determinant protein tyrosine kinase EpsG</fullName>
    </submittedName>
</protein>
<dbReference type="InterPro" id="IPR050445">
    <property type="entry name" value="Bact_polysacc_biosynth/exp"/>
</dbReference>
<keyword evidence="3" id="KW-0808">Transferase</keyword>
<dbReference type="PANTHER" id="PTHR32309">
    <property type="entry name" value="TYROSINE-PROTEIN KINASE"/>
    <property type="match status" value="1"/>
</dbReference>
<keyword evidence="4" id="KW-1185">Reference proteome</keyword>
<dbReference type="EMBL" id="FOVJ01000003">
    <property type="protein sequence ID" value="SFN75866.1"/>
    <property type="molecule type" value="Genomic_DNA"/>
</dbReference>
<organism evidence="3 4">
    <name type="scientific">Nitrosospira briensis</name>
    <dbReference type="NCBI Taxonomy" id="35799"/>
    <lineage>
        <taxon>Bacteria</taxon>
        <taxon>Pseudomonadati</taxon>
        <taxon>Pseudomonadota</taxon>
        <taxon>Betaproteobacteria</taxon>
        <taxon>Nitrosomonadales</taxon>
        <taxon>Nitrosomonadaceae</taxon>
        <taxon>Nitrosospira</taxon>
    </lineage>
</organism>
<dbReference type="SUPFAM" id="SSF160246">
    <property type="entry name" value="EspE N-terminal domain-like"/>
    <property type="match status" value="1"/>
</dbReference>
<evidence type="ECO:0000256" key="1">
    <source>
        <dbReference type="ARBA" id="ARBA00022741"/>
    </source>
</evidence>
<dbReference type="InterPro" id="IPR027417">
    <property type="entry name" value="P-loop_NTPase"/>
</dbReference>
<dbReference type="RefSeq" id="WP_083396721.1">
    <property type="nucleotide sequence ID" value="NZ_FOVJ01000003.1"/>
</dbReference>
<dbReference type="GO" id="GO:0004713">
    <property type="term" value="F:protein tyrosine kinase activity"/>
    <property type="evidence" value="ECO:0007669"/>
    <property type="project" value="TreeGrafter"/>
</dbReference>
<dbReference type="Proteomes" id="UP000183107">
    <property type="component" value="Unassembled WGS sequence"/>
</dbReference>
<dbReference type="AlphaFoldDB" id="A0A1I5BML8"/>